<dbReference type="WBParaSite" id="SBAD_0000674901-mRNA-1">
    <property type="protein sequence ID" value="SBAD_0000674901-mRNA-1"/>
    <property type="gene ID" value="SBAD_0000674901"/>
</dbReference>
<sequence>MDKLHEKVSEKAHEAVNYICSYLYNTLPRRKVDAFGEELESLIICYFDDIRLNDISENDMVITVSPMEVTCQIGKNAKSVCIHMRECKANWGMKPHHISIAECRNFRARSPLSALNTPLAPEPEAILPNHKIISYNELQFTVGSFAATRFGNTKPKASQAKIEHLRDLRCQRSCCWNTIDSFDMEGGSGSAASGCETPQSFGSSDGIHKNWRLLNKNELSPRKDGSSHDAILSTGYLDIAQNTCDVQRTSFGNL</sequence>
<organism evidence="3">
    <name type="scientific">Soboliphyme baturini</name>
    <dbReference type="NCBI Taxonomy" id="241478"/>
    <lineage>
        <taxon>Eukaryota</taxon>
        <taxon>Metazoa</taxon>
        <taxon>Ecdysozoa</taxon>
        <taxon>Nematoda</taxon>
        <taxon>Enoplea</taxon>
        <taxon>Dorylaimia</taxon>
        <taxon>Dioctophymatida</taxon>
        <taxon>Dioctophymatoidea</taxon>
        <taxon>Soboliphymatidae</taxon>
        <taxon>Soboliphyme</taxon>
    </lineage>
</organism>
<evidence type="ECO:0000313" key="1">
    <source>
        <dbReference type="EMBL" id="VDP10169.1"/>
    </source>
</evidence>
<dbReference type="Gene3D" id="3.90.640.90">
    <property type="entry name" value="Anti-proliferative protein, N-terminal domain"/>
    <property type="match status" value="1"/>
</dbReference>
<dbReference type="GO" id="GO:0003714">
    <property type="term" value="F:transcription corepressor activity"/>
    <property type="evidence" value="ECO:0007669"/>
    <property type="project" value="TreeGrafter"/>
</dbReference>
<dbReference type="SUPFAM" id="SSF160696">
    <property type="entry name" value="BTG domain-like"/>
    <property type="match status" value="1"/>
</dbReference>
<dbReference type="InterPro" id="IPR015676">
    <property type="entry name" value="Tob1/2"/>
</dbReference>
<evidence type="ECO:0000313" key="2">
    <source>
        <dbReference type="Proteomes" id="UP000270296"/>
    </source>
</evidence>
<dbReference type="OrthoDB" id="19928at2759"/>
<reference evidence="3" key="1">
    <citation type="submission" date="2016-06" db="UniProtKB">
        <authorList>
            <consortium name="WormBaseParasite"/>
        </authorList>
    </citation>
    <scope>IDENTIFICATION</scope>
</reference>
<dbReference type="GO" id="GO:0005634">
    <property type="term" value="C:nucleus"/>
    <property type="evidence" value="ECO:0007669"/>
    <property type="project" value="TreeGrafter"/>
</dbReference>
<gene>
    <name evidence="1" type="ORF">SBAD_LOCUS6498</name>
</gene>
<dbReference type="PANTHER" id="PTHR17537:SF5">
    <property type="entry name" value="TRANSDUCER OF ERBB2, ISOFORM A"/>
    <property type="match status" value="1"/>
</dbReference>
<dbReference type="GO" id="GO:0005737">
    <property type="term" value="C:cytoplasm"/>
    <property type="evidence" value="ECO:0007669"/>
    <property type="project" value="TreeGrafter"/>
</dbReference>
<keyword evidence="2" id="KW-1185">Reference proteome</keyword>
<proteinExistence type="predicted"/>
<dbReference type="InterPro" id="IPR036054">
    <property type="entry name" value="BTG-like_sf"/>
</dbReference>
<name>A0A183ISA1_9BILA</name>
<reference evidence="1 2" key="2">
    <citation type="submission" date="2018-11" db="EMBL/GenBank/DDBJ databases">
        <authorList>
            <consortium name="Pathogen Informatics"/>
        </authorList>
    </citation>
    <scope>NUCLEOTIDE SEQUENCE [LARGE SCALE GENOMIC DNA]</scope>
</reference>
<dbReference type="EMBL" id="UZAM01009807">
    <property type="protein sequence ID" value="VDP10169.1"/>
    <property type="molecule type" value="Genomic_DNA"/>
</dbReference>
<protein>
    <submittedName>
        <fullName evidence="3">Chorein_N domain-containing protein</fullName>
    </submittedName>
</protein>
<dbReference type="PANTHER" id="PTHR17537">
    <property type="entry name" value="TRANSDUCER OF ERBB2 TOB"/>
    <property type="match status" value="1"/>
</dbReference>
<accession>A0A183ISA1</accession>
<dbReference type="Proteomes" id="UP000270296">
    <property type="component" value="Unassembled WGS sequence"/>
</dbReference>
<evidence type="ECO:0000313" key="3">
    <source>
        <dbReference type="WBParaSite" id="SBAD_0000674901-mRNA-1"/>
    </source>
</evidence>
<dbReference type="AlphaFoldDB" id="A0A183ISA1"/>